<gene>
    <name evidence="1" type="ORF">BBAD15_g11885</name>
</gene>
<reference evidence="1 2" key="1">
    <citation type="submission" date="2012-10" db="EMBL/GenBank/DDBJ databases">
        <title>Genome sequencing and analysis of entomopathogenic fungi Beauveria bassiana D1-5.</title>
        <authorList>
            <person name="Li Q."/>
            <person name="Wang L."/>
            <person name="Zhang Z."/>
            <person name="Wang Q."/>
            <person name="Ren J."/>
            <person name="Wang M."/>
            <person name="Xu W."/>
            <person name="Wang J."/>
            <person name="Lu Y."/>
            <person name="Du Q."/>
            <person name="Sun Z."/>
        </authorList>
    </citation>
    <scope>NUCLEOTIDE SEQUENCE [LARGE SCALE GENOMIC DNA]</scope>
    <source>
        <strain evidence="1 2">D1-5</strain>
    </source>
</reference>
<comment type="caution">
    <text evidence="1">The sequence shown here is derived from an EMBL/GenBank/DDBJ whole genome shotgun (WGS) entry which is preliminary data.</text>
</comment>
<organism evidence="1 2">
    <name type="scientific">Beauveria bassiana D1-5</name>
    <dbReference type="NCBI Taxonomy" id="1245745"/>
    <lineage>
        <taxon>Eukaryota</taxon>
        <taxon>Fungi</taxon>
        <taxon>Dikarya</taxon>
        <taxon>Ascomycota</taxon>
        <taxon>Pezizomycotina</taxon>
        <taxon>Sordariomycetes</taxon>
        <taxon>Hypocreomycetidae</taxon>
        <taxon>Hypocreales</taxon>
        <taxon>Cordycipitaceae</taxon>
        <taxon>Beauveria</taxon>
    </lineage>
</organism>
<dbReference type="HOGENOM" id="CLU_2412941_0_0_1"/>
<name>A0A0A2V503_BEABA</name>
<sequence>MPKSKFVDGSAFIFKSQSRVQKSVSVSRRQAYAFERLGAARQATGGIIEYQFYWEPTWLPIGDDVVQEAKDWVVAVFGSDTWHKEAGKLGLI</sequence>
<proteinExistence type="predicted"/>
<evidence type="ECO:0000313" key="2">
    <source>
        <dbReference type="Proteomes" id="UP000030106"/>
    </source>
</evidence>
<dbReference type="AlphaFoldDB" id="A0A0A2V503"/>
<dbReference type="EMBL" id="ANFO01001339">
    <property type="protein sequence ID" value="KGQ02896.1"/>
    <property type="molecule type" value="Genomic_DNA"/>
</dbReference>
<evidence type="ECO:0000313" key="1">
    <source>
        <dbReference type="EMBL" id="KGQ02896.1"/>
    </source>
</evidence>
<dbReference type="Proteomes" id="UP000030106">
    <property type="component" value="Unassembled WGS sequence"/>
</dbReference>
<protein>
    <submittedName>
        <fullName evidence="1">Uncharacterized protein</fullName>
    </submittedName>
</protein>
<accession>A0A0A2V503</accession>
<dbReference type="OrthoDB" id="4868140at2759"/>